<feature type="signal peptide" evidence="1">
    <location>
        <begin position="1"/>
        <end position="23"/>
    </location>
</feature>
<reference evidence="2" key="1">
    <citation type="submission" date="2021-01" db="UniProtKB">
        <authorList>
            <consortium name="EnsemblMetazoa"/>
        </authorList>
    </citation>
    <scope>IDENTIFICATION</scope>
</reference>
<evidence type="ECO:0000256" key="1">
    <source>
        <dbReference type="SAM" id="SignalP"/>
    </source>
</evidence>
<dbReference type="AlphaFoldDB" id="A0A7M5U1R0"/>
<protein>
    <submittedName>
        <fullName evidence="2">Uncharacterized protein</fullName>
    </submittedName>
</protein>
<keyword evidence="1" id="KW-0732">Signal</keyword>
<keyword evidence="3" id="KW-1185">Reference proteome</keyword>
<sequence>MITKSLIAVSLILLTYQVKLCGGISIQEKKEIWRETVGENLKTLLEIGGQELFVIGYDLGSVLKEVLKITGKDPEKFDNVLSMVSGKATNLMTVSWDVTMDYINGRIAEKVLDEESAEFLREHLEQFKTLNMVLKGIKLWRRNTNLVKQITGKIMEIGVDLVNYISRIISPNSKKPRIY</sequence>
<accession>A0A7M5U1R0</accession>
<name>A0A7M5U1R0_9CNID</name>
<feature type="chain" id="PRO_5029478691" evidence="1">
    <location>
        <begin position="24"/>
        <end position="179"/>
    </location>
</feature>
<proteinExistence type="predicted"/>
<evidence type="ECO:0000313" key="3">
    <source>
        <dbReference type="Proteomes" id="UP000594262"/>
    </source>
</evidence>
<dbReference type="EnsemblMetazoa" id="CLYHEMT004971.1">
    <property type="protein sequence ID" value="CLYHEMP004971.1"/>
    <property type="gene ID" value="CLYHEMG004971"/>
</dbReference>
<dbReference type="Proteomes" id="UP000594262">
    <property type="component" value="Unplaced"/>
</dbReference>
<evidence type="ECO:0000313" key="2">
    <source>
        <dbReference type="EnsemblMetazoa" id="CLYHEMP004971.1"/>
    </source>
</evidence>
<organism evidence="2 3">
    <name type="scientific">Clytia hemisphaerica</name>
    <dbReference type="NCBI Taxonomy" id="252671"/>
    <lineage>
        <taxon>Eukaryota</taxon>
        <taxon>Metazoa</taxon>
        <taxon>Cnidaria</taxon>
        <taxon>Hydrozoa</taxon>
        <taxon>Hydroidolina</taxon>
        <taxon>Leptothecata</taxon>
        <taxon>Obeliida</taxon>
        <taxon>Clytiidae</taxon>
        <taxon>Clytia</taxon>
    </lineage>
</organism>